<dbReference type="PROSITE" id="PS50109">
    <property type="entry name" value="HIS_KIN"/>
    <property type="match status" value="1"/>
</dbReference>
<feature type="domain" description="PAS" evidence="9">
    <location>
        <begin position="236"/>
        <end position="306"/>
    </location>
</feature>
<dbReference type="InterPro" id="IPR003661">
    <property type="entry name" value="HisK_dim/P_dom"/>
</dbReference>
<keyword evidence="5 11" id="KW-0418">Kinase</keyword>
<evidence type="ECO:0000256" key="5">
    <source>
        <dbReference type="ARBA" id="ARBA00022777"/>
    </source>
</evidence>
<dbReference type="EC" id="2.7.13.3" evidence="2"/>
<dbReference type="Pfam" id="PF08447">
    <property type="entry name" value="PAS_3"/>
    <property type="match status" value="3"/>
</dbReference>
<feature type="domain" description="PAC" evidence="10">
    <location>
        <begin position="310"/>
        <end position="362"/>
    </location>
</feature>
<dbReference type="PROSITE" id="PS50112">
    <property type="entry name" value="PAS"/>
    <property type="match status" value="5"/>
</dbReference>
<feature type="domain" description="PAC" evidence="10">
    <location>
        <begin position="678"/>
        <end position="730"/>
    </location>
</feature>
<dbReference type="SMART" id="SM00086">
    <property type="entry name" value="PAC"/>
    <property type="match status" value="5"/>
</dbReference>
<dbReference type="InterPro" id="IPR036890">
    <property type="entry name" value="HATPase_C_sf"/>
</dbReference>
<dbReference type="InterPro" id="IPR003594">
    <property type="entry name" value="HATPase_dom"/>
</dbReference>
<keyword evidence="4" id="KW-0808">Transferase</keyword>
<comment type="catalytic activity">
    <reaction evidence="1">
        <text>ATP + protein L-histidine = ADP + protein N-phospho-L-histidine.</text>
        <dbReference type="EC" id="2.7.13.3"/>
    </reaction>
</comment>
<dbReference type="PROSITE" id="PS50113">
    <property type="entry name" value="PAC"/>
    <property type="match status" value="4"/>
</dbReference>
<name>A0AAV3XEB2_9CYAN</name>
<feature type="coiled-coil region" evidence="7">
    <location>
        <begin position="721"/>
        <end position="762"/>
    </location>
</feature>
<dbReference type="SUPFAM" id="SSF55785">
    <property type="entry name" value="PYP-like sensor domain (PAS domain)"/>
    <property type="match status" value="5"/>
</dbReference>
<dbReference type="Gene3D" id="3.30.450.20">
    <property type="entry name" value="PAS domain"/>
    <property type="match status" value="5"/>
</dbReference>
<dbReference type="InterPro" id="IPR005467">
    <property type="entry name" value="His_kinase_dom"/>
</dbReference>
<dbReference type="SUPFAM" id="SSF55874">
    <property type="entry name" value="ATPase domain of HSP90 chaperone/DNA topoisomerase II/histidine kinase"/>
    <property type="match status" value="1"/>
</dbReference>
<keyword evidence="12" id="KW-1185">Reference proteome</keyword>
<feature type="domain" description="Histidine kinase" evidence="8">
    <location>
        <begin position="771"/>
        <end position="1039"/>
    </location>
</feature>
<feature type="domain" description="PAS" evidence="9">
    <location>
        <begin position="604"/>
        <end position="674"/>
    </location>
</feature>
<evidence type="ECO:0000256" key="2">
    <source>
        <dbReference type="ARBA" id="ARBA00012438"/>
    </source>
</evidence>
<dbReference type="AlphaFoldDB" id="A0AAV3XEB2"/>
<feature type="domain" description="PAC" evidence="10">
    <location>
        <begin position="436"/>
        <end position="488"/>
    </location>
</feature>
<keyword evidence="3" id="KW-0597">Phosphoprotein</keyword>
<evidence type="ECO:0000313" key="12">
    <source>
        <dbReference type="Proteomes" id="UP001050975"/>
    </source>
</evidence>
<dbReference type="SMART" id="SM00091">
    <property type="entry name" value="PAS"/>
    <property type="match status" value="5"/>
</dbReference>
<dbReference type="NCBIfam" id="TIGR00229">
    <property type="entry name" value="sensory_box"/>
    <property type="match status" value="5"/>
</dbReference>
<reference evidence="11" key="1">
    <citation type="submission" date="2019-10" db="EMBL/GenBank/DDBJ databases">
        <title>Draft genome sequece of Microseira wollei NIES-4236.</title>
        <authorList>
            <person name="Yamaguchi H."/>
            <person name="Suzuki S."/>
            <person name="Kawachi M."/>
        </authorList>
    </citation>
    <scope>NUCLEOTIDE SEQUENCE</scope>
    <source>
        <strain evidence="11">NIES-4236</strain>
    </source>
</reference>
<comment type="caution">
    <text evidence="11">The sequence shown here is derived from an EMBL/GenBank/DDBJ whole genome shotgun (WGS) entry which is preliminary data.</text>
</comment>
<evidence type="ECO:0000259" key="10">
    <source>
        <dbReference type="PROSITE" id="PS50113"/>
    </source>
</evidence>
<dbReference type="InterPro" id="IPR001610">
    <property type="entry name" value="PAC"/>
</dbReference>
<evidence type="ECO:0000256" key="1">
    <source>
        <dbReference type="ARBA" id="ARBA00000085"/>
    </source>
</evidence>
<feature type="domain" description="PAS" evidence="9">
    <location>
        <begin position="109"/>
        <end position="151"/>
    </location>
</feature>
<dbReference type="Pfam" id="PF08448">
    <property type="entry name" value="PAS_4"/>
    <property type="match status" value="2"/>
</dbReference>
<gene>
    <name evidence="11" type="ORF">MiSe_45880</name>
</gene>
<dbReference type="InterPro" id="IPR000700">
    <property type="entry name" value="PAS-assoc_C"/>
</dbReference>
<feature type="domain" description="PAS" evidence="9">
    <location>
        <begin position="501"/>
        <end position="552"/>
    </location>
</feature>
<dbReference type="Gene3D" id="3.30.565.10">
    <property type="entry name" value="Histidine kinase-like ATPase, C-terminal domain"/>
    <property type="match status" value="1"/>
</dbReference>
<dbReference type="RefSeq" id="WP_226585415.1">
    <property type="nucleotide sequence ID" value="NZ_BLAY01000075.1"/>
</dbReference>
<dbReference type="Pfam" id="PF02518">
    <property type="entry name" value="HATPase_c"/>
    <property type="match status" value="1"/>
</dbReference>
<evidence type="ECO:0000256" key="4">
    <source>
        <dbReference type="ARBA" id="ARBA00022679"/>
    </source>
</evidence>
<sequence length="1040" mass="117574">MSDQLLHQQWTTLSQHFAELEIAVKCQQGLKRQEVLMTLVSKIRASLDAGLIVQLQQQSTLETAAELENKVEQPTTELRQMVTKLRQEVCDRTRAEQKLRASLAGAREREKMYQQILDSIADMVLVKAPKSKIFWANKAFRDYYGMTNEQLQDIVDAPFNEPDYTLQYIKDDAYVFETGEILAIPAEPVTRHDGEVRLFSTVKSPIRNNKGEVIMTVGVSRDITFHKQAEAALAESEAKFRRFVEDASDIIHSLAPDGKFTYISPNVTEILGYEMEEMIGKSFVPFIHPQDREACIDFVKGMIKTGQKQAGFEFRAQRKDGSWCWMTANNSAIKDADGNIVGLQGIVRDISDRKQVETALIESERKYRILVETSQDMIWATDKQGRYTFVNSAARQIYGYSPEEMIGRPFVDFIAPEEWQKDLETYQRVLAGESFLQYETTHMAKNGNSIHLAFNAMVLRDEAGNVIGATGTASDITKRKTAEIERDRFFNISLDMMCICDMDGYFKQANPAFETALGYTMAEILAAPFINFVHPDDIEKTLKQFDKIIAGAMVVNFENRWRCKDGAYKWLSWKAAPYLQDGLIYAIARDVSDRKAAIAALAESEMKFRHLVENANDLIYEHSIDGIFTYLSPKVKDITGFDAEELLGRSFIPLVHSEDLPATQAFLDRIVATGDKQAGLELRAKRKDGSWYWMTCNISPLKDAGGNIIGFQGIARDISERKIAEAALQNSEQQLKQKARDLQQTLQELQRTQSQLLQSEKMSSLGQIVAGVAHEINNPVSFIYGNLTHAKDYITDLFSLIGLYQKYYPNPVPQIQKQAEAIELNFLMEDLPKLFYSMKVGAERIEKIVASLRNFSRIDESELKAVDIHEGLDSTLMLLQHRLKAQPHRPGIEIIKEYGNLPLFECYARQLNQVFMNILSNAIDALEQGNRSWHSQADPGNEGHGKENTNYQLPTIRISTKLKDNWAIIRIADNGPGMAESVKQKLFDPFFTTKPVGKGTGMGLSISYQIITSRHKGSLQCISSPGKGAEFEIKIPLKAC</sequence>
<dbReference type="EMBL" id="BLAY01000075">
    <property type="protein sequence ID" value="GET39816.1"/>
    <property type="molecule type" value="Genomic_DNA"/>
</dbReference>
<dbReference type="InterPro" id="IPR000014">
    <property type="entry name" value="PAS"/>
</dbReference>
<dbReference type="CDD" id="cd00082">
    <property type="entry name" value="HisKA"/>
    <property type="match status" value="1"/>
</dbReference>
<dbReference type="InterPro" id="IPR004358">
    <property type="entry name" value="Sig_transdc_His_kin-like_C"/>
</dbReference>
<dbReference type="Proteomes" id="UP001050975">
    <property type="component" value="Unassembled WGS sequence"/>
</dbReference>
<dbReference type="PANTHER" id="PTHR43304:SF1">
    <property type="entry name" value="PAC DOMAIN-CONTAINING PROTEIN"/>
    <property type="match status" value="1"/>
</dbReference>
<dbReference type="SMART" id="SM00387">
    <property type="entry name" value="HATPase_c"/>
    <property type="match status" value="1"/>
</dbReference>
<dbReference type="PRINTS" id="PR00344">
    <property type="entry name" value="BCTRLSENSOR"/>
</dbReference>
<dbReference type="InterPro" id="IPR013656">
    <property type="entry name" value="PAS_4"/>
</dbReference>
<evidence type="ECO:0000259" key="8">
    <source>
        <dbReference type="PROSITE" id="PS50109"/>
    </source>
</evidence>
<evidence type="ECO:0000256" key="6">
    <source>
        <dbReference type="ARBA" id="ARBA00023012"/>
    </source>
</evidence>
<evidence type="ECO:0000256" key="3">
    <source>
        <dbReference type="ARBA" id="ARBA00022553"/>
    </source>
</evidence>
<dbReference type="SUPFAM" id="SSF47384">
    <property type="entry name" value="Homodimeric domain of signal transducing histidine kinase"/>
    <property type="match status" value="1"/>
</dbReference>
<evidence type="ECO:0000259" key="9">
    <source>
        <dbReference type="PROSITE" id="PS50112"/>
    </source>
</evidence>
<accession>A0AAV3XEB2</accession>
<dbReference type="InterPro" id="IPR013655">
    <property type="entry name" value="PAS_fold_3"/>
</dbReference>
<evidence type="ECO:0000313" key="11">
    <source>
        <dbReference type="EMBL" id="GET39816.1"/>
    </source>
</evidence>
<feature type="domain" description="PAC" evidence="10">
    <location>
        <begin position="177"/>
        <end position="235"/>
    </location>
</feature>
<keyword evidence="7" id="KW-0175">Coiled coil</keyword>
<evidence type="ECO:0000256" key="7">
    <source>
        <dbReference type="SAM" id="Coils"/>
    </source>
</evidence>
<dbReference type="InterPro" id="IPR035965">
    <property type="entry name" value="PAS-like_dom_sf"/>
</dbReference>
<dbReference type="Gene3D" id="1.10.287.130">
    <property type="match status" value="1"/>
</dbReference>
<dbReference type="SMART" id="SM00388">
    <property type="entry name" value="HisKA"/>
    <property type="match status" value="1"/>
</dbReference>
<dbReference type="PANTHER" id="PTHR43304">
    <property type="entry name" value="PHYTOCHROME-LIKE PROTEIN CPH1"/>
    <property type="match status" value="1"/>
</dbReference>
<proteinExistence type="predicted"/>
<protein>
    <recommendedName>
        <fullName evidence="2">histidine kinase</fullName>
        <ecNumber evidence="2">2.7.13.3</ecNumber>
    </recommendedName>
</protein>
<keyword evidence="6" id="KW-0902">Two-component regulatory system</keyword>
<feature type="domain" description="PAS" evidence="9">
    <location>
        <begin position="363"/>
        <end position="433"/>
    </location>
</feature>
<dbReference type="InterPro" id="IPR036097">
    <property type="entry name" value="HisK_dim/P_sf"/>
</dbReference>
<dbReference type="GO" id="GO:0000155">
    <property type="term" value="F:phosphorelay sensor kinase activity"/>
    <property type="evidence" value="ECO:0007669"/>
    <property type="project" value="InterPro"/>
</dbReference>
<dbReference type="InterPro" id="IPR052162">
    <property type="entry name" value="Sensor_kinase/Photoreceptor"/>
</dbReference>
<dbReference type="CDD" id="cd00130">
    <property type="entry name" value="PAS"/>
    <property type="match status" value="5"/>
</dbReference>
<organism evidence="11 12">
    <name type="scientific">Microseira wollei NIES-4236</name>
    <dbReference type="NCBI Taxonomy" id="2530354"/>
    <lineage>
        <taxon>Bacteria</taxon>
        <taxon>Bacillati</taxon>
        <taxon>Cyanobacteriota</taxon>
        <taxon>Cyanophyceae</taxon>
        <taxon>Oscillatoriophycideae</taxon>
        <taxon>Aerosakkonematales</taxon>
        <taxon>Aerosakkonemataceae</taxon>
        <taxon>Microseira</taxon>
    </lineage>
</organism>